<keyword evidence="4" id="KW-1185">Reference proteome</keyword>
<evidence type="ECO:0000313" key="4">
    <source>
        <dbReference type="Proteomes" id="UP001528850"/>
    </source>
</evidence>
<feature type="signal peptide" evidence="1">
    <location>
        <begin position="1"/>
        <end position="17"/>
    </location>
</feature>
<proteinExistence type="predicted"/>
<name>A0ABT6B5G9_9GAMM</name>
<accession>A0ABT6B5G9</accession>
<organism evidence="3 4">
    <name type="scientific">Luteibacter sahnii</name>
    <dbReference type="NCBI Taxonomy" id="3021977"/>
    <lineage>
        <taxon>Bacteria</taxon>
        <taxon>Pseudomonadati</taxon>
        <taxon>Pseudomonadota</taxon>
        <taxon>Gammaproteobacteria</taxon>
        <taxon>Lysobacterales</taxon>
        <taxon>Rhodanobacteraceae</taxon>
        <taxon>Luteibacter</taxon>
    </lineage>
</organism>
<keyword evidence="1" id="KW-0732">Signal</keyword>
<dbReference type="InterPro" id="IPR025485">
    <property type="entry name" value="DUF4377"/>
</dbReference>
<dbReference type="EMBL" id="JARJJS010000001">
    <property type="protein sequence ID" value="MDF4023385.1"/>
    <property type="molecule type" value="Genomic_DNA"/>
</dbReference>
<gene>
    <name evidence="3" type="ORF">P3W24_00150</name>
</gene>
<dbReference type="Proteomes" id="UP001528850">
    <property type="component" value="Unassembled WGS sequence"/>
</dbReference>
<feature type="chain" id="PRO_5045171967" evidence="1">
    <location>
        <begin position="18"/>
        <end position="112"/>
    </location>
</feature>
<reference evidence="3 4" key="1">
    <citation type="journal article" date="2024" name="Curr. Microbiol.">
        <title>Luteibacter sahnii sp. nov., A Novel Yellow-Colored Xanthomonadin Pigment Producing Probiotic Bacterium from Healthy Rice Seed Microbiome.</title>
        <authorList>
            <person name="Jaiswal G."/>
            <person name="Rana R."/>
            <person name="Nayak P.K."/>
            <person name="Chouhan R."/>
            <person name="Gandhi S.G."/>
            <person name="Patel H.K."/>
            <person name="Patil P.B."/>
        </authorList>
    </citation>
    <scope>NUCLEOTIDE SEQUENCE [LARGE SCALE GENOMIC DNA]</scope>
    <source>
        <strain evidence="3 4">PPL201</strain>
    </source>
</reference>
<evidence type="ECO:0000313" key="3">
    <source>
        <dbReference type="EMBL" id="MDF4023385.1"/>
    </source>
</evidence>
<dbReference type="PROSITE" id="PS51257">
    <property type="entry name" value="PROKAR_LIPOPROTEIN"/>
    <property type="match status" value="1"/>
</dbReference>
<sequence>MRFLMTATVLLALTACASTPSTHGSRSRLVYVAAQKAPCKLGIARTSAECLQYREQPNQPWQINQAPVEGFDWQAGNEYLLKITEVQIRPANADEPTVRWHVDKIVEQHPVP</sequence>
<comment type="caution">
    <text evidence="3">The sequence shown here is derived from an EMBL/GenBank/DDBJ whole genome shotgun (WGS) entry which is preliminary data.</text>
</comment>
<evidence type="ECO:0000259" key="2">
    <source>
        <dbReference type="Pfam" id="PF14302"/>
    </source>
</evidence>
<protein>
    <submittedName>
        <fullName evidence="3">DUF4377 domain-containing protein</fullName>
    </submittedName>
</protein>
<feature type="domain" description="DUF4377" evidence="2">
    <location>
        <begin position="31"/>
        <end position="108"/>
    </location>
</feature>
<evidence type="ECO:0000256" key="1">
    <source>
        <dbReference type="SAM" id="SignalP"/>
    </source>
</evidence>
<dbReference type="Pfam" id="PF14302">
    <property type="entry name" value="DUF4377"/>
    <property type="match status" value="1"/>
</dbReference>